<dbReference type="InterPro" id="IPR007497">
    <property type="entry name" value="SIMPL/DUF541"/>
</dbReference>
<dbReference type="Proteomes" id="UP001217500">
    <property type="component" value="Chromosome"/>
</dbReference>
<gene>
    <name evidence="1" type="ORF">PH603_06765</name>
</gene>
<dbReference type="AlphaFoldDB" id="A0AAE9XSJ7"/>
<organism evidence="1 2">
    <name type="scientific">Gimibacter soli</name>
    <dbReference type="NCBI Taxonomy" id="3024400"/>
    <lineage>
        <taxon>Bacteria</taxon>
        <taxon>Pseudomonadati</taxon>
        <taxon>Pseudomonadota</taxon>
        <taxon>Alphaproteobacteria</taxon>
        <taxon>Kordiimonadales</taxon>
        <taxon>Temperatibacteraceae</taxon>
        <taxon>Gimibacter</taxon>
    </lineage>
</organism>
<accession>A0AAE9XSJ7</accession>
<keyword evidence="2" id="KW-1185">Reference proteome</keyword>
<dbReference type="KEGG" id="gso:PH603_06765"/>
<dbReference type="Pfam" id="PF04402">
    <property type="entry name" value="SIMPL"/>
    <property type="match status" value="1"/>
</dbReference>
<protein>
    <submittedName>
        <fullName evidence="1">SIMPL domain-containing protein</fullName>
    </submittedName>
</protein>
<name>A0AAE9XSJ7_9PROT</name>
<dbReference type="EMBL" id="CP116805">
    <property type="protein sequence ID" value="WCL55459.1"/>
    <property type="molecule type" value="Genomic_DNA"/>
</dbReference>
<sequence length="229" mass="24768">MISNKSNTSVGMVTASRISLSGWIVATNQHEKPEDRFVTVQGLAEREIMADSAVWTLRLQAHGEKEIDALAALSRQCRAVDSFLISHGLRPRDWSSGAPSLTRKEGAPVRAACTIRIETGAVWSVASAYQDTARLKANGVTLVSRPAPVFQISDISSLAPELLWEASSRARESAERYAAEAFTRLIGLKRAHQGNIEILAGEGGKGSAESGQIIKKLRVVSTLEFRLAT</sequence>
<dbReference type="InterPro" id="IPR016907">
    <property type="entry name" value="UCP029033"/>
</dbReference>
<proteinExistence type="predicted"/>
<dbReference type="PIRSF" id="PIRSF029033">
    <property type="entry name" value="UCP029033"/>
    <property type="match status" value="1"/>
</dbReference>
<evidence type="ECO:0000313" key="2">
    <source>
        <dbReference type="Proteomes" id="UP001217500"/>
    </source>
</evidence>
<evidence type="ECO:0000313" key="1">
    <source>
        <dbReference type="EMBL" id="WCL55459.1"/>
    </source>
</evidence>
<dbReference type="RefSeq" id="WP_289505274.1">
    <property type="nucleotide sequence ID" value="NZ_CP116805.1"/>
</dbReference>
<reference evidence="1" key="1">
    <citation type="submission" date="2023-01" db="EMBL/GenBank/DDBJ databases">
        <title>The genome sequence of Kordiimonadaceae bacterium 6D33.</title>
        <authorList>
            <person name="Liu Y."/>
        </authorList>
    </citation>
    <scope>NUCLEOTIDE SEQUENCE</scope>
    <source>
        <strain evidence="1">6D33</strain>
    </source>
</reference>